<dbReference type="Proteomes" id="UP001054945">
    <property type="component" value="Unassembled WGS sequence"/>
</dbReference>
<comment type="caution">
    <text evidence="1">The sequence shown here is derived from an EMBL/GenBank/DDBJ whole genome shotgun (WGS) entry which is preliminary data.</text>
</comment>
<name>A0AAV4PY34_CAEEX</name>
<reference evidence="1 2" key="1">
    <citation type="submission" date="2021-06" db="EMBL/GenBank/DDBJ databases">
        <title>Caerostris extrusa draft genome.</title>
        <authorList>
            <person name="Kono N."/>
            <person name="Arakawa K."/>
        </authorList>
    </citation>
    <scope>NUCLEOTIDE SEQUENCE [LARGE SCALE GENOMIC DNA]</scope>
</reference>
<sequence>MHIKVATQLRSIQAAATEVKATTSTESFMSTISHFIEFPSQSLGFNLIEYFRRYTDKRVDALSPSYYTIACFEKICKSNGSRFQMAP</sequence>
<accession>A0AAV4PY34</accession>
<evidence type="ECO:0000313" key="2">
    <source>
        <dbReference type="Proteomes" id="UP001054945"/>
    </source>
</evidence>
<organism evidence="1 2">
    <name type="scientific">Caerostris extrusa</name>
    <name type="common">Bark spider</name>
    <name type="synonym">Caerostris bankana</name>
    <dbReference type="NCBI Taxonomy" id="172846"/>
    <lineage>
        <taxon>Eukaryota</taxon>
        <taxon>Metazoa</taxon>
        <taxon>Ecdysozoa</taxon>
        <taxon>Arthropoda</taxon>
        <taxon>Chelicerata</taxon>
        <taxon>Arachnida</taxon>
        <taxon>Araneae</taxon>
        <taxon>Araneomorphae</taxon>
        <taxon>Entelegynae</taxon>
        <taxon>Araneoidea</taxon>
        <taxon>Araneidae</taxon>
        <taxon>Caerostris</taxon>
    </lineage>
</organism>
<evidence type="ECO:0000313" key="1">
    <source>
        <dbReference type="EMBL" id="GIY01221.1"/>
    </source>
</evidence>
<dbReference type="AlphaFoldDB" id="A0AAV4PY34"/>
<protein>
    <submittedName>
        <fullName evidence="1">Uncharacterized protein</fullName>
    </submittedName>
</protein>
<keyword evidence="2" id="KW-1185">Reference proteome</keyword>
<gene>
    <name evidence="1" type="ORF">CEXT_440281</name>
</gene>
<dbReference type="EMBL" id="BPLR01005283">
    <property type="protein sequence ID" value="GIY01221.1"/>
    <property type="molecule type" value="Genomic_DNA"/>
</dbReference>
<proteinExistence type="predicted"/>